<accession>A0A0F9MJ35</accession>
<comment type="caution">
    <text evidence="3">The sequence shown here is derived from an EMBL/GenBank/DDBJ whole genome shotgun (WGS) entry which is preliminary data.</text>
</comment>
<dbReference type="Pfam" id="PF13439">
    <property type="entry name" value="Glyco_transf_4"/>
    <property type="match status" value="1"/>
</dbReference>
<protein>
    <recommendedName>
        <fullName evidence="4">Glycosyltransferase subfamily 4-like N-terminal domain-containing protein</fullName>
    </recommendedName>
</protein>
<evidence type="ECO:0008006" key="4">
    <source>
        <dbReference type="Google" id="ProtNLM"/>
    </source>
</evidence>
<name>A0A0F9MJ35_9ZZZZ</name>
<evidence type="ECO:0000259" key="1">
    <source>
        <dbReference type="Pfam" id="PF00534"/>
    </source>
</evidence>
<dbReference type="PANTHER" id="PTHR46401:SF8">
    <property type="entry name" value="BLL6006 PROTEIN"/>
    <property type="match status" value="1"/>
</dbReference>
<dbReference type="InterPro" id="IPR028098">
    <property type="entry name" value="Glyco_trans_4-like_N"/>
</dbReference>
<proteinExistence type="predicted"/>
<gene>
    <name evidence="3" type="ORF">LCGC14_1453000</name>
</gene>
<dbReference type="SUPFAM" id="SSF53756">
    <property type="entry name" value="UDP-Glycosyltransferase/glycogen phosphorylase"/>
    <property type="match status" value="1"/>
</dbReference>
<dbReference type="InterPro" id="IPR001296">
    <property type="entry name" value="Glyco_trans_1"/>
</dbReference>
<dbReference type="PANTHER" id="PTHR46401">
    <property type="entry name" value="GLYCOSYLTRANSFERASE WBBK-RELATED"/>
    <property type="match status" value="1"/>
</dbReference>
<reference evidence="3" key="1">
    <citation type="journal article" date="2015" name="Nature">
        <title>Complex archaea that bridge the gap between prokaryotes and eukaryotes.</title>
        <authorList>
            <person name="Spang A."/>
            <person name="Saw J.H."/>
            <person name="Jorgensen S.L."/>
            <person name="Zaremba-Niedzwiedzka K."/>
            <person name="Martijn J."/>
            <person name="Lind A.E."/>
            <person name="van Eijk R."/>
            <person name="Schleper C."/>
            <person name="Guy L."/>
            <person name="Ettema T.J."/>
        </authorList>
    </citation>
    <scope>NUCLEOTIDE SEQUENCE</scope>
</reference>
<dbReference type="GO" id="GO:0016757">
    <property type="term" value="F:glycosyltransferase activity"/>
    <property type="evidence" value="ECO:0007669"/>
    <property type="project" value="InterPro"/>
</dbReference>
<dbReference type="Pfam" id="PF00534">
    <property type="entry name" value="Glycos_transf_1"/>
    <property type="match status" value="1"/>
</dbReference>
<sequence>MMRIGFISTYPPIECGIGTYTSYLNEELRRQHNETFVISQVGAGGVKVFPIYWPESISIAAQIFNISAKMTPDIIHIQHEFGLYGSQWGVQVIELILRYELSGVPVVTTLHTVYEDDISQKKTILRLIISEGSAVIVHEEYQKEILLKDFGQEHEDKIHIIHHGVRRVSNIKGAKAKLELEGKKIVLLCGYFWPTKGFHRVVKLFPQICKRSLDAVLLIAGKSRGLEFLDYQREFFESINKSICNDKIIVLRGQFPQKTFDTILSSSDVVVLPYERSGPSGILAQCYAFNKPVVTTDLLAFRLSIGRSKGGFIANTDQEFVENIVKLISNDKLSQQFRNNIKSYIKKDVGWDNVAKSHIKMYQSVVRVPYGRARHVFWE</sequence>
<feature type="domain" description="Glycosyl transferase family 1" evidence="1">
    <location>
        <begin position="176"/>
        <end position="342"/>
    </location>
</feature>
<organism evidence="3">
    <name type="scientific">marine sediment metagenome</name>
    <dbReference type="NCBI Taxonomy" id="412755"/>
    <lineage>
        <taxon>unclassified sequences</taxon>
        <taxon>metagenomes</taxon>
        <taxon>ecological metagenomes</taxon>
    </lineage>
</organism>
<dbReference type="AlphaFoldDB" id="A0A0F9MJ35"/>
<dbReference type="Gene3D" id="3.40.50.2000">
    <property type="entry name" value="Glycogen Phosphorylase B"/>
    <property type="match status" value="2"/>
</dbReference>
<evidence type="ECO:0000313" key="3">
    <source>
        <dbReference type="EMBL" id="KKM69227.1"/>
    </source>
</evidence>
<evidence type="ECO:0000259" key="2">
    <source>
        <dbReference type="Pfam" id="PF13439"/>
    </source>
</evidence>
<feature type="domain" description="Glycosyltransferase subfamily 4-like N-terminal" evidence="2">
    <location>
        <begin position="16"/>
        <end position="165"/>
    </location>
</feature>
<dbReference type="EMBL" id="LAZR01010025">
    <property type="protein sequence ID" value="KKM69227.1"/>
    <property type="molecule type" value="Genomic_DNA"/>
</dbReference>